<proteinExistence type="predicted"/>
<dbReference type="Pfam" id="PF08955">
    <property type="entry name" value="BofC_C"/>
    <property type="match status" value="1"/>
</dbReference>
<dbReference type="Gene3D" id="3.30.70.1740">
    <property type="entry name" value="Bypass-of-forespore C, C-terminal domain"/>
    <property type="match status" value="1"/>
</dbReference>
<evidence type="ECO:0000259" key="1">
    <source>
        <dbReference type="Pfam" id="PF08955"/>
    </source>
</evidence>
<organism evidence="2 3">
    <name type="scientific">Paenibacillus odorifer</name>
    <dbReference type="NCBI Taxonomy" id="189426"/>
    <lineage>
        <taxon>Bacteria</taxon>
        <taxon>Bacillati</taxon>
        <taxon>Bacillota</taxon>
        <taxon>Bacilli</taxon>
        <taxon>Bacillales</taxon>
        <taxon>Paenibacillaceae</taxon>
        <taxon>Paenibacillus</taxon>
    </lineage>
</organism>
<dbReference type="Proteomes" id="UP000187439">
    <property type="component" value="Unassembled WGS sequence"/>
</dbReference>
<dbReference type="InterPro" id="IPR015050">
    <property type="entry name" value="BofC_C"/>
</dbReference>
<comment type="caution">
    <text evidence="2">The sequence shown here is derived from an EMBL/GenBank/DDBJ whole genome shotgun (WGS) entry which is preliminary data.</text>
</comment>
<sequence length="241" mass="27169">MNVSRIKKQLWQRWRRWKKALWVGAACVAFTLLAWRSMQVPEEISGLLTNSSLADSTESELAAAVFKVGVDSGEEKEKAALNNEQLLQTIIQSGLSRTVHLKISYVSGEEVQTLPGVKNPLQLKKIISEHPTWSGSISSEGDLWLEQKVNDLSTLTKKEAYIGVDAFGNLKLFKGPPVQEKVLKTFFQMDMGSLKSSLPENMWKELHEGIRVQDIEEYNSVLSTFSDYAREAAEHVMQNKQ</sequence>
<protein>
    <recommendedName>
        <fullName evidence="1">Bypass of forespore C C-terminal domain-containing protein</fullName>
    </recommendedName>
</protein>
<evidence type="ECO:0000313" key="3">
    <source>
        <dbReference type="Proteomes" id="UP000187439"/>
    </source>
</evidence>
<accession>A0A1R0Y8S9</accession>
<dbReference type="AlphaFoldDB" id="A0A1R0Y8S9"/>
<gene>
    <name evidence="2" type="ORF">BSK52_04790</name>
</gene>
<dbReference type="EMBL" id="MPTC01000002">
    <property type="protein sequence ID" value="OMD43765.1"/>
    <property type="molecule type" value="Genomic_DNA"/>
</dbReference>
<dbReference type="InterPro" id="IPR038117">
    <property type="entry name" value="BofC_C_sf"/>
</dbReference>
<reference evidence="2 3" key="1">
    <citation type="submission" date="2016-10" db="EMBL/GenBank/DDBJ databases">
        <title>Paenibacillus species isolates.</title>
        <authorList>
            <person name="Beno S.M."/>
        </authorList>
    </citation>
    <scope>NUCLEOTIDE SEQUENCE [LARGE SCALE GENOMIC DNA]</scope>
    <source>
        <strain evidence="2 3">FSL H7-0710</strain>
    </source>
</reference>
<evidence type="ECO:0000313" key="2">
    <source>
        <dbReference type="EMBL" id="OMD43765.1"/>
    </source>
</evidence>
<feature type="domain" description="Bypass of forespore C C-terminal" evidence="1">
    <location>
        <begin position="150"/>
        <end position="226"/>
    </location>
</feature>
<name>A0A1R0Y8S9_9BACL</name>